<dbReference type="SUPFAM" id="SSF48371">
    <property type="entry name" value="ARM repeat"/>
    <property type="match status" value="1"/>
</dbReference>
<feature type="compositionally biased region" description="Low complexity" evidence="2">
    <location>
        <begin position="776"/>
        <end position="788"/>
    </location>
</feature>
<name>A0ABQ9EX74_TEGGR</name>
<evidence type="ECO:0000313" key="4">
    <source>
        <dbReference type="Proteomes" id="UP001217089"/>
    </source>
</evidence>
<dbReference type="InterPro" id="IPR016024">
    <property type="entry name" value="ARM-type_fold"/>
</dbReference>
<dbReference type="PANTHER" id="PTHR21467">
    <property type="entry name" value="PROTEIN PHOSPHATASE 4 REGULATORY SUBUNIT 4 PPP4R4"/>
    <property type="match status" value="1"/>
</dbReference>
<dbReference type="Proteomes" id="UP001217089">
    <property type="component" value="Unassembled WGS sequence"/>
</dbReference>
<feature type="compositionally biased region" description="Basic and acidic residues" evidence="2">
    <location>
        <begin position="743"/>
        <end position="764"/>
    </location>
</feature>
<keyword evidence="4" id="KW-1185">Reference proteome</keyword>
<dbReference type="InterPro" id="IPR011989">
    <property type="entry name" value="ARM-like"/>
</dbReference>
<sequence>MDHHVSWRSSTGENVKLFLQDEDILFDTIQSSKDYENLPDTPPLSPPADLDLLPVTDLETYPDIDYDFSESELSGQEVQRYSVITSLPDLLKDTESHDECMRRVVPKVREVLHVAQTEMQLAASSAFLQILQNNLVPVQNYSQTFLQTILNSVDSKDPEVANAWLDTLLDVIELLPKEIIKKEVLNVAIAKGQLSQAVQARLACCKILGKIATKFEPFVLKKEILPVVQSLCQDVDYEVRGCMCRQLDCVSRGLGLEATKSAILPELVELTNDEESYVRIAGLETVVNVLTLLDTDTCNTTIIPLVCKYCQQAIQAEDSTLPVVAKQLGKLCHGLKDHMTDEYRQWFMDFYRKLCKVGLTQDKNRRNSDTEKDSPTKVPDLTDIFEEEDKLVECRKNCAFNFPAMVLFIGAKQFKSELYGTFSSLCKDPHNQVRKIMSSSYHEVSKLLGTNVHIIQPDLVVLLKDESIEVLKGVISNLPDILDTLIGLGSNHTLSETKMNSLSDVIPALLNSEVVIFGSNNWRLQEDFMTNLSCLIHCCNNETLYSKVIPILFQKILNGRALPVRHSASRSALLMIRHLKKQDQREEYLHTLVEELCHSRSCHNRSLFIDVCRCMIELYSKSFFKQHFYEYLLELHNDPVPNIRLRLCSILPALKKVIKLPTDRNLLQQLDLCVRKLLVSERDRDVQGAIKQAVEELDRIHVQMESLSKRVFFEQDLADQKKEDEEKKLLELEELEIKREEEMAAEKAKKGDKRSAISAKKDNGSSKIPGPKKNTKSTTSSTTSSPTSRDLQRDTTSKTSNSTHIPNTKLVKSNSTNSLSQIPRRATGTNKTISSSTKGPTRAGGIQAPGSAGSD</sequence>
<dbReference type="PANTHER" id="PTHR21467:SF0">
    <property type="entry name" value="SERINE_THREONINE-PROTEIN PHOSPHATASE 4 REGULATORY SUBUNIT 4"/>
    <property type="match status" value="1"/>
</dbReference>
<evidence type="ECO:0000256" key="2">
    <source>
        <dbReference type="SAM" id="MobiDB-lite"/>
    </source>
</evidence>
<feature type="repeat" description="HEAT" evidence="1">
    <location>
        <begin position="224"/>
        <end position="261"/>
    </location>
</feature>
<dbReference type="EMBL" id="JARBDR010000657">
    <property type="protein sequence ID" value="KAJ8308395.1"/>
    <property type="molecule type" value="Genomic_DNA"/>
</dbReference>
<accession>A0ABQ9EX74</accession>
<dbReference type="PROSITE" id="PS50077">
    <property type="entry name" value="HEAT_REPEAT"/>
    <property type="match status" value="2"/>
</dbReference>
<proteinExistence type="predicted"/>
<dbReference type="Gene3D" id="1.25.10.10">
    <property type="entry name" value="Leucine-rich Repeat Variant"/>
    <property type="match status" value="1"/>
</dbReference>
<feature type="region of interest" description="Disordered" evidence="2">
    <location>
        <begin position="743"/>
        <end position="855"/>
    </location>
</feature>
<dbReference type="InterPro" id="IPR039918">
    <property type="entry name" value="PPP4R4"/>
</dbReference>
<evidence type="ECO:0008006" key="5">
    <source>
        <dbReference type="Google" id="ProtNLM"/>
    </source>
</evidence>
<reference evidence="3 4" key="1">
    <citation type="submission" date="2022-12" db="EMBL/GenBank/DDBJ databases">
        <title>Chromosome-level genome of Tegillarca granosa.</title>
        <authorList>
            <person name="Kim J."/>
        </authorList>
    </citation>
    <scope>NUCLEOTIDE SEQUENCE [LARGE SCALE GENOMIC DNA]</scope>
    <source>
        <strain evidence="3">Teg-2019</strain>
        <tissue evidence="3">Adductor muscle</tissue>
    </source>
</reference>
<feature type="repeat" description="HEAT" evidence="1">
    <location>
        <begin position="263"/>
        <end position="301"/>
    </location>
</feature>
<dbReference type="InterPro" id="IPR021133">
    <property type="entry name" value="HEAT_type_2"/>
</dbReference>
<organism evidence="3 4">
    <name type="scientific">Tegillarca granosa</name>
    <name type="common">Malaysian cockle</name>
    <name type="synonym">Anadara granosa</name>
    <dbReference type="NCBI Taxonomy" id="220873"/>
    <lineage>
        <taxon>Eukaryota</taxon>
        <taxon>Metazoa</taxon>
        <taxon>Spiralia</taxon>
        <taxon>Lophotrochozoa</taxon>
        <taxon>Mollusca</taxon>
        <taxon>Bivalvia</taxon>
        <taxon>Autobranchia</taxon>
        <taxon>Pteriomorphia</taxon>
        <taxon>Arcoida</taxon>
        <taxon>Arcoidea</taxon>
        <taxon>Arcidae</taxon>
        <taxon>Tegillarca</taxon>
    </lineage>
</organism>
<evidence type="ECO:0000313" key="3">
    <source>
        <dbReference type="EMBL" id="KAJ8308395.1"/>
    </source>
</evidence>
<evidence type="ECO:0000256" key="1">
    <source>
        <dbReference type="PROSITE-ProRule" id="PRU00103"/>
    </source>
</evidence>
<feature type="compositionally biased region" description="Polar residues" evidence="2">
    <location>
        <begin position="797"/>
        <end position="839"/>
    </location>
</feature>
<comment type="caution">
    <text evidence="3">The sequence shown here is derived from an EMBL/GenBank/DDBJ whole genome shotgun (WGS) entry which is preliminary data.</text>
</comment>
<gene>
    <name evidence="3" type="ORF">KUTeg_013269</name>
</gene>
<protein>
    <recommendedName>
        <fullName evidence="5">Serine/threonine-protein phosphatase 4 regulatory subunit 4</fullName>
    </recommendedName>
</protein>